<dbReference type="Proteomes" id="UP000708148">
    <property type="component" value="Unassembled WGS sequence"/>
</dbReference>
<keyword evidence="2" id="KW-0689">Ribosomal protein</keyword>
<evidence type="ECO:0000256" key="3">
    <source>
        <dbReference type="ARBA" id="ARBA00023274"/>
    </source>
</evidence>
<feature type="region of interest" description="Disordered" evidence="4">
    <location>
        <begin position="1"/>
        <end position="38"/>
    </location>
</feature>
<dbReference type="Pfam" id="PF01159">
    <property type="entry name" value="Ribosomal_L6e"/>
    <property type="match status" value="1"/>
</dbReference>
<dbReference type="InterPro" id="IPR014722">
    <property type="entry name" value="Rib_uL2_dom2"/>
</dbReference>
<dbReference type="SUPFAM" id="SSF50104">
    <property type="entry name" value="Translation proteins SH3-like domain"/>
    <property type="match status" value="1"/>
</dbReference>
<dbReference type="CDD" id="cd13156">
    <property type="entry name" value="KOW_RPL6"/>
    <property type="match status" value="1"/>
</dbReference>
<dbReference type="GO" id="GO:0000027">
    <property type="term" value="P:ribosomal large subunit assembly"/>
    <property type="evidence" value="ECO:0007669"/>
    <property type="project" value="TreeGrafter"/>
</dbReference>
<dbReference type="GO" id="GO:0022625">
    <property type="term" value="C:cytosolic large ribosomal subunit"/>
    <property type="evidence" value="ECO:0007669"/>
    <property type="project" value="TreeGrafter"/>
</dbReference>
<evidence type="ECO:0000256" key="4">
    <source>
        <dbReference type="SAM" id="MobiDB-lite"/>
    </source>
</evidence>
<dbReference type="Gene3D" id="2.30.30.30">
    <property type="match status" value="1"/>
</dbReference>
<sequence length="195" mass="21851">MDGGGGPAGVSATGKGATKRQWYPTEHEAAPPKARRRYTQRALRPSITPGTVLILLAGKHKGRRVVFLKQLQPSGMLLVTGPFRVNGVPARRVHPRLVIATSTKVDLGGVALDVFTDEYFRAVKPDAKKKKKKRSQEDFFEVADEEEKKEFKPEYYENNKKLDAQIVPKLDAEMKGYLKSTFTLKSGDRPHLMKF</sequence>
<dbReference type="PANTHER" id="PTHR10715:SF0">
    <property type="entry name" value="LARGE RIBOSOMAL SUBUNIT PROTEIN EL6"/>
    <property type="match status" value="1"/>
</dbReference>
<dbReference type="FunFam" id="2.30.30.30:FF:000014">
    <property type="entry name" value="60S ribosomal protein L6"/>
    <property type="match status" value="1"/>
</dbReference>
<dbReference type="GO" id="GO:0003735">
    <property type="term" value="F:structural constituent of ribosome"/>
    <property type="evidence" value="ECO:0007669"/>
    <property type="project" value="InterPro"/>
</dbReference>
<proteinExistence type="inferred from homology"/>
<dbReference type="PANTHER" id="PTHR10715">
    <property type="entry name" value="60S RIBOSOMAL PROTEIN L6"/>
    <property type="match status" value="1"/>
</dbReference>
<evidence type="ECO:0000313" key="5">
    <source>
        <dbReference type="EMBL" id="CAD7695741.1"/>
    </source>
</evidence>
<accession>A0A8S1IMA8</accession>
<evidence type="ECO:0000313" key="6">
    <source>
        <dbReference type="Proteomes" id="UP000708148"/>
    </source>
</evidence>
<dbReference type="OrthoDB" id="2436667at2759"/>
<dbReference type="InterPro" id="IPR041997">
    <property type="entry name" value="Ribosomal_eL6_KOW"/>
</dbReference>
<dbReference type="GO" id="GO:0002181">
    <property type="term" value="P:cytoplasmic translation"/>
    <property type="evidence" value="ECO:0007669"/>
    <property type="project" value="TreeGrafter"/>
</dbReference>
<organism evidence="5 6">
    <name type="scientific">Ostreobium quekettii</name>
    <dbReference type="NCBI Taxonomy" id="121088"/>
    <lineage>
        <taxon>Eukaryota</taxon>
        <taxon>Viridiplantae</taxon>
        <taxon>Chlorophyta</taxon>
        <taxon>core chlorophytes</taxon>
        <taxon>Ulvophyceae</taxon>
        <taxon>TCBD clade</taxon>
        <taxon>Bryopsidales</taxon>
        <taxon>Ostreobineae</taxon>
        <taxon>Ostreobiaceae</taxon>
        <taxon>Ostreobium</taxon>
    </lineage>
</organism>
<gene>
    <name evidence="5" type="ORF">OSTQU699_LOCUS1102</name>
</gene>
<comment type="similarity">
    <text evidence="1">Belongs to the eukaryotic ribosomal protein eL6 family.</text>
</comment>
<dbReference type="InterPro" id="IPR008991">
    <property type="entry name" value="Translation_prot_SH3-like_sf"/>
</dbReference>
<evidence type="ECO:0000256" key="2">
    <source>
        <dbReference type="ARBA" id="ARBA00022980"/>
    </source>
</evidence>
<dbReference type="GO" id="GO:0003723">
    <property type="term" value="F:RNA binding"/>
    <property type="evidence" value="ECO:0007669"/>
    <property type="project" value="TreeGrafter"/>
</dbReference>
<evidence type="ECO:0000256" key="1">
    <source>
        <dbReference type="ARBA" id="ARBA00010592"/>
    </source>
</evidence>
<comment type="caution">
    <text evidence="5">The sequence shown here is derived from an EMBL/GenBank/DDBJ whole genome shotgun (WGS) entry which is preliminary data.</text>
</comment>
<protein>
    <recommendedName>
        <fullName evidence="7">60S ribosomal protein L6</fullName>
    </recommendedName>
</protein>
<keyword evidence="6" id="KW-1185">Reference proteome</keyword>
<dbReference type="EMBL" id="CAJHUC010000384">
    <property type="protein sequence ID" value="CAD7695741.1"/>
    <property type="molecule type" value="Genomic_DNA"/>
</dbReference>
<dbReference type="AlphaFoldDB" id="A0A8S1IMA8"/>
<evidence type="ECO:0008006" key="7">
    <source>
        <dbReference type="Google" id="ProtNLM"/>
    </source>
</evidence>
<reference evidence="5" key="1">
    <citation type="submission" date="2020-12" db="EMBL/GenBank/DDBJ databases">
        <authorList>
            <person name="Iha C."/>
        </authorList>
    </citation>
    <scope>NUCLEOTIDE SEQUENCE</scope>
</reference>
<name>A0A8S1IMA8_9CHLO</name>
<dbReference type="InterPro" id="IPR000915">
    <property type="entry name" value="60S_ribosomal_eL6"/>
</dbReference>
<keyword evidence="3" id="KW-0687">Ribonucleoprotein</keyword>